<feature type="domain" description="Inosine/uridine-preferring nucleoside hydrolase" evidence="3">
    <location>
        <begin position="53"/>
        <end position="296"/>
    </location>
</feature>
<dbReference type="PANTHER" id="PTHR12304">
    <property type="entry name" value="INOSINE-URIDINE PREFERRING NUCLEOSIDE HYDROLASE"/>
    <property type="match status" value="1"/>
</dbReference>
<dbReference type="Pfam" id="PF01156">
    <property type="entry name" value="IU_nuc_hydro"/>
    <property type="match status" value="1"/>
</dbReference>
<proteinExistence type="predicted"/>
<evidence type="ECO:0000256" key="2">
    <source>
        <dbReference type="ARBA" id="ARBA00023295"/>
    </source>
</evidence>
<organism evidence="4 5">
    <name type="scientific">Mongoliibacter ruber</name>
    <dbReference type="NCBI Taxonomy" id="1750599"/>
    <lineage>
        <taxon>Bacteria</taxon>
        <taxon>Pseudomonadati</taxon>
        <taxon>Bacteroidota</taxon>
        <taxon>Cytophagia</taxon>
        <taxon>Cytophagales</taxon>
        <taxon>Cyclobacteriaceae</taxon>
        <taxon>Mongoliibacter</taxon>
    </lineage>
</organism>
<sequence length="336" mass="38619">MVDVDLRKFHSKMNSRTMETDRIMKKKKGVIGSLILAMLLLSVLPSFAQKQKVWLDSDTGNEMDDLYAIVRLLKDPSVDVVGLSSAHFNNPDLLVFEKWNAYDTKDLNTLEDSQRLNELILETMNLSKIPHPKGGDRQIGRAWGGTEPRDSPAARQIIEIAKSLPDGEKLDILTLGALTNIASAIIIDPEILLKIRVFSLGAKYNQQSRAWSKNEFNIRNDLNAFDYMLDLQDLDFTVMPLETALPLKFDREETYEKTDDSIPIEKILADRWREQNPQDKTRVMWDLALVQAYLLPQHSKMMRVNSPPENKSFTVNIFSEIDKDALMEDFWTYLRK</sequence>
<keyword evidence="1 4" id="KW-0378">Hydrolase</keyword>
<dbReference type="AlphaFoldDB" id="A0A2T0WJ75"/>
<dbReference type="EMBL" id="PVTR01000008">
    <property type="protein sequence ID" value="PRY86715.1"/>
    <property type="molecule type" value="Genomic_DNA"/>
</dbReference>
<keyword evidence="5" id="KW-1185">Reference proteome</keyword>
<dbReference type="GO" id="GO:0005829">
    <property type="term" value="C:cytosol"/>
    <property type="evidence" value="ECO:0007669"/>
    <property type="project" value="TreeGrafter"/>
</dbReference>
<keyword evidence="2" id="KW-0326">Glycosidase</keyword>
<evidence type="ECO:0000259" key="3">
    <source>
        <dbReference type="Pfam" id="PF01156"/>
    </source>
</evidence>
<dbReference type="PANTHER" id="PTHR12304:SF58">
    <property type="entry name" value="INOSINE_URIDINE-PREFERRING NUCLEOSIDE HYDROLASE DOMAIN-CONTAINING PROTEIN"/>
    <property type="match status" value="1"/>
</dbReference>
<name>A0A2T0WJ75_9BACT</name>
<dbReference type="SUPFAM" id="SSF53590">
    <property type="entry name" value="Nucleoside hydrolase"/>
    <property type="match status" value="1"/>
</dbReference>
<dbReference type="InterPro" id="IPR001910">
    <property type="entry name" value="Inosine/uridine_hydrolase_dom"/>
</dbReference>
<dbReference type="GO" id="GO:0008477">
    <property type="term" value="F:purine nucleosidase activity"/>
    <property type="evidence" value="ECO:0007669"/>
    <property type="project" value="TreeGrafter"/>
</dbReference>
<dbReference type="Gene3D" id="3.90.245.10">
    <property type="entry name" value="Ribonucleoside hydrolase-like"/>
    <property type="match status" value="1"/>
</dbReference>
<gene>
    <name evidence="4" type="ORF">CLW00_108206</name>
</gene>
<comment type="caution">
    <text evidence="4">The sequence shown here is derived from an EMBL/GenBank/DDBJ whole genome shotgun (WGS) entry which is preliminary data.</text>
</comment>
<accession>A0A2T0WJ75</accession>
<protein>
    <submittedName>
        <fullName evidence="4">Inosine-uridine preferring nucleoside hydrolase</fullName>
    </submittedName>
</protein>
<reference evidence="4 5" key="1">
    <citation type="submission" date="2018-03" db="EMBL/GenBank/DDBJ databases">
        <title>Genomic Encyclopedia of Archaeal and Bacterial Type Strains, Phase II (KMG-II): from individual species to whole genera.</title>
        <authorList>
            <person name="Goeker M."/>
        </authorList>
    </citation>
    <scope>NUCLEOTIDE SEQUENCE [LARGE SCALE GENOMIC DNA]</scope>
    <source>
        <strain evidence="4 5">DSM 27929</strain>
    </source>
</reference>
<dbReference type="GO" id="GO:0006152">
    <property type="term" value="P:purine nucleoside catabolic process"/>
    <property type="evidence" value="ECO:0007669"/>
    <property type="project" value="TreeGrafter"/>
</dbReference>
<dbReference type="InterPro" id="IPR023186">
    <property type="entry name" value="IUNH"/>
</dbReference>
<evidence type="ECO:0000313" key="4">
    <source>
        <dbReference type="EMBL" id="PRY86715.1"/>
    </source>
</evidence>
<evidence type="ECO:0000256" key="1">
    <source>
        <dbReference type="ARBA" id="ARBA00022801"/>
    </source>
</evidence>
<dbReference type="InterPro" id="IPR036452">
    <property type="entry name" value="Ribo_hydro-like"/>
</dbReference>
<dbReference type="Proteomes" id="UP000238157">
    <property type="component" value="Unassembled WGS sequence"/>
</dbReference>
<evidence type="ECO:0000313" key="5">
    <source>
        <dbReference type="Proteomes" id="UP000238157"/>
    </source>
</evidence>